<evidence type="ECO:0000313" key="1">
    <source>
        <dbReference type="EMBL" id="GBM86381.1"/>
    </source>
</evidence>
<gene>
    <name evidence="1" type="ORF">AVEN_60101_1</name>
</gene>
<organism evidence="1 2">
    <name type="scientific">Araneus ventricosus</name>
    <name type="common">Orbweaver spider</name>
    <name type="synonym">Epeira ventricosa</name>
    <dbReference type="NCBI Taxonomy" id="182803"/>
    <lineage>
        <taxon>Eukaryota</taxon>
        <taxon>Metazoa</taxon>
        <taxon>Ecdysozoa</taxon>
        <taxon>Arthropoda</taxon>
        <taxon>Chelicerata</taxon>
        <taxon>Arachnida</taxon>
        <taxon>Araneae</taxon>
        <taxon>Araneomorphae</taxon>
        <taxon>Entelegynae</taxon>
        <taxon>Araneoidea</taxon>
        <taxon>Araneidae</taxon>
        <taxon>Araneus</taxon>
    </lineage>
</organism>
<name>A0A4Y2J7Z1_ARAVE</name>
<dbReference type="EMBL" id="BGPR01003307">
    <property type="protein sequence ID" value="GBM86381.1"/>
    <property type="molecule type" value="Genomic_DNA"/>
</dbReference>
<comment type="caution">
    <text evidence="1">The sequence shown here is derived from an EMBL/GenBank/DDBJ whole genome shotgun (WGS) entry which is preliminary data.</text>
</comment>
<proteinExistence type="predicted"/>
<protein>
    <submittedName>
        <fullName evidence="1">Uncharacterized protein</fullName>
    </submittedName>
</protein>
<evidence type="ECO:0000313" key="2">
    <source>
        <dbReference type="Proteomes" id="UP000499080"/>
    </source>
</evidence>
<dbReference type="AlphaFoldDB" id="A0A4Y2J7Z1"/>
<reference evidence="1 2" key="1">
    <citation type="journal article" date="2019" name="Sci. Rep.">
        <title>Orb-weaving spider Araneus ventricosus genome elucidates the spidroin gene catalogue.</title>
        <authorList>
            <person name="Kono N."/>
            <person name="Nakamura H."/>
            <person name="Ohtoshi R."/>
            <person name="Moran D.A.P."/>
            <person name="Shinohara A."/>
            <person name="Yoshida Y."/>
            <person name="Fujiwara M."/>
            <person name="Mori M."/>
            <person name="Tomita M."/>
            <person name="Arakawa K."/>
        </authorList>
    </citation>
    <scope>NUCLEOTIDE SEQUENCE [LARGE SCALE GENOMIC DNA]</scope>
</reference>
<accession>A0A4Y2J7Z1</accession>
<dbReference type="Proteomes" id="UP000499080">
    <property type="component" value="Unassembled WGS sequence"/>
</dbReference>
<keyword evidence="2" id="KW-1185">Reference proteome</keyword>
<sequence>MEVRSGCADSVAILTTVRGRGGLVIKFRFGAGAFQVRDQIPLKIRRVLCQVLIPRGSEVLLMVGMEVRSENADLVAILTTVRGRGGRVIKFRFGAGAFQEMGVGAPSPPQSCLSSIRHGLALADLCDECPELTWISEGVRKESCSSI</sequence>